<evidence type="ECO:0000313" key="2">
    <source>
        <dbReference type="EMBL" id="KAK5616138.1"/>
    </source>
</evidence>
<organism evidence="2 3">
    <name type="scientific">Crenichthys baileyi</name>
    <name type="common">White River springfish</name>
    <dbReference type="NCBI Taxonomy" id="28760"/>
    <lineage>
        <taxon>Eukaryota</taxon>
        <taxon>Metazoa</taxon>
        <taxon>Chordata</taxon>
        <taxon>Craniata</taxon>
        <taxon>Vertebrata</taxon>
        <taxon>Euteleostomi</taxon>
        <taxon>Actinopterygii</taxon>
        <taxon>Neopterygii</taxon>
        <taxon>Teleostei</taxon>
        <taxon>Neoteleostei</taxon>
        <taxon>Acanthomorphata</taxon>
        <taxon>Ovalentaria</taxon>
        <taxon>Atherinomorphae</taxon>
        <taxon>Cyprinodontiformes</taxon>
        <taxon>Goodeidae</taxon>
        <taxon>Crenichthys</taxon>
    </lineage>
</organism>
<feature type="region of interest" description="Disordered" evidence="1">
    <location>
        <begin position="1"/>
        <end position="28"/>
    </location>
</feature>
<comment type="caution">
    <text evidence="2">The sequence shown here is derived from an EMBL/GenBank/DDBJ whole genome shotgun (WGS) entry which is preliminary data.</text>
</comment>
<name>A0AAV9S4N3_9TELE</name>
<dbReference type="AlphaFoldDB" id="A0AAV9S4N3"/>
<proteinExistence type="predicted"/>
<evidence type="ECO:0000313" key="3">
    <source>
        <dbReference type="Proteomes" id="UP001311232"/>
    </source>
</evidence>
<dbReference type="EMBL" id="JAHHUM010000903">
    <property type="protein sequence ID" value="KAK5616138.1"/>
    <property type="molecule type" value="Genomic_DNA"/>
</dbReference>
<protein>
    <submittedName>
        <fullName evidence="2">Uncharacterized protein</fullName>
    </submittedName>
</protein>
<accession>A0AAV9S4N3</accession>
<reference evidence="2 3" key="1">
    <citation type="submission" date="2021-06" db="EMBL/GenBank/DDBJ databases">
        <authorList>
            <person name="Palmer J.M."/>
        </authorList>
    </citation>
    <scope>NUCLEOTIDE SEQUENCE [LARGE SCALE GENOMIC DNA]</scope>
    <source>
        <strain evidence="2 3">MEX-2019</strain>
        <tissue evidence="2">Muscle</tissue>
    </source>
</reference>
<keyword evidence="3" id="KW-1185">Reference proteome</keyword>
<dbReference type="Proteomes" id="UP001311232">
    <property type="component" value="Unassembled WGS sequence"/>
</dbReference>
<gene>
    <name evidence="2" type="ORF">CRENBAI_016869</name>
</gene>
<evidence type="ECO:0000256" key="1">
    <source>
        <dbReference type="SAM" id="MobiDB-lite"/>
    </source>
</evidence>
<feature type="compositionally biased region" description="Basic and acidic residues" evidence="1">
    <location>
        <begin position="9"/>
        <end position="28"/>
    </location>
</feature>
<sequence>MKAVLSLPCKERAEGQRRGEGGRGDRSRHVALSTESILENGSQGVRALNRAGRGRVEPPDFYSAHGRTQLAGMARVGSGECVLTARRRCLSGEPRSSVPVRRGLC</sequence>